<dbReference type="PIRSF" id="PIRSF017082">
    <property type="entry name" value="YflP"/>
    <property type="match status" value="1"/>
</dbReference>
<organism evidence="2 3">
    <name type="scientific">Ramlibacter albus</name>
    <dbReference type="NCBI Taxonomy" id="2079448"/>
    <lineage>
        <taxon>Bacteria</taxon>
        <taxon>Pseudomonadati</taxon>
        <taxon>Pseudomonadota</taxon>
        <taxon>Betaproteobacteria</taxon>
        <taxon>Burkholderiales</taxon>
        <taxon>Comamonadaceae</taxon>
        <taxon>Ramlibacter</taxon>
    </lineage>
</organism>
<comment type="similarity">
    <text evidence="1">Belongs to the UPF0065 (bug) family.</text>
</comment>
<evidence type="ECO:0000256" key="1">
    <source>
        <dbReference type="ARBA" id="ARBA00006987"/>
    </source>
</evidence>
<accession>A0A923M665</accession>
<comment type="caution">
    <text evidence="2">The sequence shown here is derived from an EMBL/GenBank/DDBJ whole genome shotgun (WGS) entry which is preliminary data.</text>
</comment>
<dbReference type="Gene3D" id="3.40.190.10">
    <property type="entry name" value="Periplasmic binding protein-like II"/>
    <property type="match status" value="1"/>
</dbReference>
<dbReference type="InterPro" id="IPR042100">
    <property type="entry name" value="Bug_dom1"/>
</dbReference>
<dbReference type="Pfam" id="PF03401">
    <property type="entry name" value="TctC"/>
    <property type="match status" value="1"/>
</dbReference>
<gene>
    <name evidence="2" type="ORF">H8R02_08915</name>
</gene>
<dbReference type="EMBL" id="JACORU010000002">
    <property type="protein sequence ID" value="MBC5764568.1"/>
    <property type="molecule type" value="Genomic_DNA"/>
</dbReference>
<protein>
    <submittedName>
        <fullName evidence="2">Tripartite tricarboxylate transporter substrate binding protein</fullName>
    </submittedName>
</protein>
<dbReference type="PANTHER" id="PTHR42928:SF5">
    <property type="entry name" value="BLR1237 PROTEIN"/>
    <property type="match status" value="1"/>
</dbReference>
<dbReference type="InterPro" id="IPR005064">
    <property type="entry name" value="BUG"/>
</dbReference>
<evidence type="ECO:0000313" key="2">
    <source>
        <dbReference type="EMBL" id="MBC5764568.1"/>
    </source>
</evidence>
<proteinExistence type="inferred from homology"/>
<dbReference type="Proteomes" id="UP000596827">
    <property type="component" value="Unassembled WGS sequence"/>
</dbReference>
<dbReference type="SUPFAM" id="SSF53850">
    <property type="entry name" value="Periplasmic binding protein-like II"/>
    <property type="match status" value="1"/>
</dbReference>
<reference evidence="2" key="1">
    <citation type="submission" date="2020-08" db="EMBL/GenBank/DDBJ databases">
        <title>Ramlibacter sp. GTP1 16S ribosomal RNA gene genome sequencing and assembly.</title>
        <authorList>
            <person name="Kang M."/>
        </authorList>
    </citation>
    <scope>NUCLEOTIDE SEQUENCE</scope>
    <source>
        <strain evidence="2">GTP1</strain>
    </source>
</reference>
<evidence type="ECO:0000313" key="3">
    <source>
        <dbReference type="Proteomes" id="UP000596827"/>
    </source>
</evidence>
<dbReference type="AlphaFoldDB" id="A0A923M665"/>
<name>A0A923M665_9BURK</name>
<dbReference type="Gene3D" id="3.40.190.150">
    <property type="entry name" value="Bordetella uptake gene, domain 1"/>
    <property type="match status" value="1"/>
</dbReference>
<dbReference type="PANTHER" id="PTHR42928">
    <property type="entry name" value="TRICARBOXYLATE-BINDING PROTEIN"/>
    <property type="match status" value="1"/>
</dbReference>
<sequence length="305" mass="32322">MAANAQAWPSKPIRWIVPYPPGGITDNSTRMVLQEVSKQTGWTIVVENKPGANSLLGADLAAKATPDGYTFLTVIAGHAANATLYQGRMPFDPVKSFAPVSLVGIAPLIMTVNNNFPPKDVKELVAYAKRNPGKVSFGSSGVGAAAHLTTELFKQETGTFMVHIPYRGTAPAMQDTIGGAIQILVDTPSSLMPQVKAGKLRAMGMFSAKRLPAYPEVPTIAEAGGPKLESSTWVMFLAPAGVPRDIVNRMSTEVAKAVHSADIKGKFEALGIEPVGNTPEQAAKYLDDEIAKWAKVIKAAGVKAE</sequence>
<dbReference type="CDD" id="cd13578">
    <property type="entry name" value="PBP2_Bug27"/>
    <property type="match status" value="1"/>
</dbReference>
<keyword evidence="3" id="KW-1185">Reference proteome</keyword>